<feature type="region of interest" description="Disordered" evidence="2">
    <location>
        <begin position="298"/>
        <end position="329"/>
    </location>
</feature>
<evidence type="ECO:0000256" key="1">
    <source>
        <dbReference type="SAM" id="Coils"/>
    </source>
</evidence>
<feature type="coiled-coil region" evidence="1">
    <location>
        <begin position="112"/>
        <end position="160"/>
    </location>
</feature>
<feature type="compositionally biased region" description="Basic and acidic residues" evidence="2">
    <location>
        <begin position="298"/>
        <end position="310"/>
    </location>
</feature>
<feature type="region of interest" description="Disordered" evidence="2">
    <location>
        <begin position="399"/>
        <end position="432"/>
    </location>
</feature>
<dbReference type="Proteomes" id="UP000283509">
    <property type="component" value="Unassembled WGS sequence"/>
</dbReference>
<protein>
    <submittedName>
        <fullName evidence="3">Uncharacterized protein</fullName>
    </submittedName>
</protein>
<accession>A0A423TJD5</accession>
<organism evidence="3 4">
    <name type="scientific">Penaeus vannamei</name>
    <name type="common">Whiteleg shrimp</name>
    <name type="synonym">Litopenaeus vannamei</name>
    <dbReference type="NCBI Taxonomy" id="6689"/>
    <lineage>
        <taxon>Eukaryota</taxon>
        <taxon>Metazoa</taxon>
        <taxon>Ecdysozoa</taxon>
        <taxon>Arthropoda</taxon>
        <taxon>Crustacea</taxon>
        <taxon>Multicrustacea</taxon>
        <taxon>Malacostraca</taxon>
        <taxon>Eumalacostraca</taxon>
        <taxon>Eucarida</taxon>
        <taxon>Decapoda</taxon>
        <taxon>Dendrobranchiata</taxon>
        <taxon>Penaeoidea</taxon>
        <taxon>Penaeidae</taxon>
        <taxon>Penaeus</taxon>
    </lineage>
</organism>
<dbReference type="OrthoDB" id="10066957at2759"/>
<reference evidence="3 4" key="1">
    <citation type="submission" date="2018-04" db="EMBL/GenBank/DDBJ databases">
        <authorList>
            <person name="Zhang X."/>
            <person name="Yuan J."/>
            <person name="Li F."/>
            <person name="Xiang J."/>
        </authorList>
    </citation>
    <scope>NUCLEOTIDE SEQUENCE [LARGE SCALE GENOMIC DNA]</scope>
    <source>
        <tissue evidence="3">Muscle</tissue>
    </source>
</reference>
<dbReference type="InterPro" id="IPR004244">
    <property type="entry name" value="Transposase_22"/>
</dbReference>
<sequence length="432" mass="49206">MRRQTHCSLFLKGACPPPPPRQYHHTSRFATTLPPPDALPHLLLPRLPLRRLSHRIFCRYAMKPPSSSGQRLASPKTIMRSEVISLMEAHKTSLNDTICNLQRALSEATSKLSDVIESLEFTQKELEDSKKEIRKLSDDNAALEQQLRGLSADTAEVKQSLMKATDRADYMEDQSRRNNLRISGIPEERNENWQQSHWKVSQFLRRHFNLTPDLERAHRVGKQKDKPRDIVVKFTRFQDRESVLQDRRRLAGTRVYVNEDLCPATLDIRRSKMDELREARRQGKVAYFNYRTLVVRERRDKDRARDRPARDATQPQATPPSPHTPPPRVASIAEYPVLTSSALQPPASFPPAVPPNTPAVDLNHSTKPLLRLLTPVLPQLPVPPPRHLPATLQPETANSIASRIQATAEARPTPSSPSKAVRMRKPPSYYKA</sequence>
<evidence type="ECO:0000313" key="4">
    <source>
        <dbReference type="Proteomes" id="UP000283509"/>
    </source>
</evidence>
<dbReference type="PANTHER" id="PTHR11505">
    <property type="entry name" value="L1 TRANSPOSABLE ELEMENT-RELATED"/>
    <property type="match status" value="1"/>
</dbReference>
<proteinExistence type="predicted"/>
<evidence type="ECO:0000313" key="3">
    <source>
        <dbReference type="EMBL" id="ROT76555.1"/>
    </source>
</evidence>
<feature type="compositionally biased region" description="Pro residues" evidence="2">
    <location>
        <begin position="317"/>
        <end position="328"/>
    </location>
</feature>
<reference evidence="3 4" key="2">
    <citation type="submission" date="2019-01" db="EMBL/GenBank/DDBJ databases">
        <title>The decoding of complex shrimp genome reveals the adaptation for benthos swimmer, frequently molting mechanism and breeding impact on genome.</title>
        <authorList>
            <person name="Sun Y."/>
            <person name="Gao Y."/>
            <person name="Yu Y."/>
        </authorList>
    </citation>
    <scope>NUCLEOTIDE SEQUENCE [LARGE SCALE GENOMIC DNA]</scope>
    <source>
        <tissue evidence="3">Muscle</tissue>
    </source>
</reference>
<evidence type="ECO:0000256" key="2">
    <source>
        <dbReference type="SAM" id="MobiDB-lite"/>
    </source>
</evidence>
<comment type="caution">
    <text evidence="3">The sequence shown here is derived from an EMBL/GenBank/DDBJ whole genome shotgun (WGS) entry which is preliminary data.</text>
</comment>
<keyword evidence="4" id="KW-1185">Reference proteome</keyword>
<gene>
    <name evidence="3" type="ORF">C7M84_004859</name>
</gene>
<keyword evidence="1" id="KW-0175">Coiled coil</keyword>
<dbReference type="Gene3D" id="3.30.70.1820">
    <property type="entry name" value="L1 transposable element, RRM domain"/>
    <property type="match status" value="1"/>
</dbReference>
<dbReference type="AlphaFoldDB" id="A0A423TJD5"/>
<dbReference type="EMBL" id="QCYY01001645">
    <property type="protein sequence ID" value="ROT76555.1"/>
    <property type="molecule type" value="Genomic_DNA"/>
</dbReference>
<name>A0A423TJD5_PENVA</name>